<dbReference type="Pfam" id="PF00623">
    <property type="entry name" value="RNA_pol_Rpb1_2"/>
    <property type="match status" value="1"/>
</dbReference>
<feature type="compositionally biased region" description="Polar residues" evidence="16">
    <location>
        <begin position="1699"/>
        <end position="1716"/>
    </location>
</feature>
<dbReference type="InterPro" id="IPR000722">
    <property type="entry name" value="RNA_pol_asu"/>
</dbReference>
<evidence type="ECO:0000256" key="6">
    <source>
        <dbReference type="ARBA" id="ARBA00022695"/>
    </source>
</evidence>
<feature type="compositionally biased region" description="Low complexity" evidence="16">
    <location>
        <begin position="1674"/>
        <end position="1684"/>
    </location>
</feature>
<keyword evidence="9" id="KW-0862">Zinc</keyword>
<keyword evidence="19" id="KW-1185">Reference proteome</keyword>
<comment type="function">
    <text evidence="14">DNA-dependent RNA polymerase catalyzes the transcription of DNA into RNA using the four ribonucleoside triphosphates as substrates.</text>
</comment>
<dbReference type="FunCoup" id="F0Y4D3">
    <property type="interactions" value="384"/>
</dbReference>
<dbReference type="SMART" id="SM00663">
    <property type="entry name" value="RPOLA_N"/>
    <property type="match status" value="1"/>
</dbReference>
<comment type="similarity">
    <text evidence="2 14">Belongs to the RNA polymerase beta' chain family.</text>
</comment>
<keyword evidence="8" id="KW-0677">Repeat</keyword>
<dbReference type="InterPro" id="IPR000684">
    <property type="entry name" value="RNA_pol_II_repeat_euk"/>
</dbReference>
<keyword evidence="4" id="KW-0597">Phosphoprotein</keyword>
<keyword evidence="6 14" id="KW-0548">Nucleotidyltransferase</keyword>
<dbReference type="FunFam" id="2.40.40.20:FF:000019">
    <property type="entry name" value="DNA-directed RNA polymerase II subunit RPB1"/>
    <property type="match status" value="1"/>
</dbReference>
<dbReference type="Pfam" id="PF04997">
    <property type="entry name" value="RNA_pol_Rpb1_1"/>
    <property type="match status" value="1"/>
</dbReference>
<dbReference type="SUPFAM" id="SSF64484">
    <property type="entry name" value="beta and beta-prime subunits of DNA dependent RNA-polymerase"/>
    <property type="match status" value="1"/>
</dbReference>
<dbReference type="GO" id="GO:0003677">
    <property type="term" value="F:DNA binding"/>
    <property type="evidence" value="ECO:0007669"/>
    <property type="project" value="UniProtKB-KW"/>
</dbReference>
<dbReference type="Pfam" id="PF05001">
    <property type="entry name" value="RNA_pol_Rpb1_R"/>
    <property type="match status" value="10"/>
</dbReference>
<dbReference type="InterPro" id="IPR006592">
    <property type="entry name" value="RNA_pol_N"/>
</dbReference>
<dbReference type="Gene3D" id="6.20.50.80">
    <property type="match status" value="1"/>
</dbReference>
<dbReference type="Pfam" id="PF04990">
    <property type="entry name" value="RNA_pol_Rpb1_7"/>
    <property type="match status" value="1"/>
</dbReference>
<dbReference type="Proteomes" id="UP000002729">
    <property type="component" value="Unassembled WGS sequence"/>
</dbReference>
<keyword evidence="3 14" id="KW-0240">DNA-directed RNA polymerase</keyword>
<dbReference type="Gene3D" id="3.30.1490.180">
    <property type="entry name" value="RNA polymerase ii"/>
    <property type="match status" value="1"/>
</dbReference>
<dbReference type="EMBL" id="GL833124">
    <property type="protein sequence ID" value="EGB10103.1"/>
    <property type="molecule type" value="Genomic_DNA"/>
</dbReference>
<evidence type="ECO:0000256" key="8">
    <source>
        <dbReference type="ARBA" id="ARBA00022737"/>
    </source>
</evidence>
<dbReference type="InParanoid" id="F0Y4D3"/>
<protein>
    <recommendedName>
        <fullName evidence="14">DNA-directed RNA polymerase subunit</fullName>
        <ecNumber evidence="14">2.7.7.6</ecNumber>
    </recommendedName>
</protein>
<dbReference type="NCBIfam" id="NF006336">
    <property type="entry name" value="PRK08566.1"/>
    <property type="match status" value="1"/>
</dbReference>
<dbReference type="CDD" id="cd02584">
    <property type="entry name" value="RNAP_II_Rpb1_C"/>
    <property type="match status" value="1"/>
</dbReference>
<dbReference type="Pfam" id="PF04998">
    <property type="entry name" value="RNA_pol_Rpb1_5"/>
    <property type="match status" value="1"/>
</dbReference>
<organism evidence="19">
    <name type="scientific">Aureococcus anophagefferens</name>
    <name type="common">Harmful bloom alga</name>
    <dbReference type="NCBI Taxonomy" id="44056"/>
    <lineage>
        <taxon>Eukaryota</taxon>
        <taxon>Sar</taxon>
        <taxon>Stramenopiles</taxon>
        <taxon>Ochrophyta</taxon>
        <taxon>Pelagophyceae</taxon>
        <taxon>Pelagomonadales</taxon>
        <taxon>Pelagomonadaceae</taxon>
        <taxon>Aureococcus</taxon>
    </lineage>
</organism>
<dbReference type="PANTHER" id="PTHR19376">
    <property type="entry name" value="DNA-DIRECTED RNA POLYMERASE"/>
    <property type="match status" value="1"/>
</dbReference>
<sequence>MGNLDDKDDPGHFGHIELARPCYHLGYIKEVLMCLRCVCFHCSRLMADPSDYKVQGAQKYKAQKRLEAMHGLCRSKKRCEFATGAELQQAIMDGEQEGAVYGCGALQPTFRRRTAQSIEVEFQPDEETIPGTGDRKQILSAHRAYEVLRNISDKDAKMLGLDPKFARPEWLLITVLPVAPPHVRPSIQLSDSNARSEDDLTHQLVNIVKANKTLESLCRAGEANHVVSQFEELLQYKVNALFDNEANAKDGVQERQRGGKPLKTIRQRLKGKEGRIRGNLMGKRVDFSARTVITADPNLSIDQVGVPRSIAKTLTVPERVAPYNVHALMELVRNGPEVWPGARYVVHADGRRVDLRFVKHLNDLALHTGFVVERHLRDDDLIVFNRQPSLHKMSIMAHRVKVLDHSTFRLNLSVTSPYNADFDGDEMNLHVPQNVAAKAELQQLMMVPRNVVSPQSNKPVMGIVQDSLLASARMTSKETFIDQDLLFNIVMWVGDDWDGVVPQPAILKPKPLWTGKQIFSLILPKLNFAGKGARFPKKGGNTLNWSDGEVLIQSGRLVTGVMDKKSLGTSGGSLIHVIWLEMGHVAAMHFLNRVQTTTNQWLVNVSFSIGIGDAVADQSTMRTIEKIIDEAKLKVKELVQKGQRGALECQPGRTMIESFEAMVNRVLNAARTSAGLSVQESISEANNVKSMAMAGSKGNDINISQIIACVGQQNVEGKRIPYGFRRRTLPHFAKDDLGPESRGFVENSYLRGLSPQEFYFHAMGGREGLIDTACKTAQTGYLQRRLVKSMESIMVKYDGTVRNNQGNVVQFLYGEDGGDGVWVEKQKFASLLLNNDELREHYGVNLDWDDDGDSVTGGVALALDVADACRQDVALAALLENELEQLQRDRDALRAIFACREPDKDADPFANLPVNLARLVWAAQRQFECGPRLERAQLDPRTDDDADGVAAVDALVNAGRTETDAEDPTALFAILIRCTLAARKCCFEYRLNRAAFDWLMGEIESRFVQARAHAGEMCGVLAAQSMGEPATQMTLNTFHFAGVSAKNVTLGVPRLNEILNVAKTVRTPSLTIYLAPEIKDDEEKAREVQAKLEHTTLGDVTTLTQIVYDPDATSTVVEDDREFVAAYCDVPDEDFDPKAMSPWVLRMELNREVVADKKLRMADVAATIADEYGADLHCIYADDNADKLVLRVRIRSGGARAGGDDAAPALGDAEVDDDEWTFLRRIEGNMLSDLRLRGVPRVTKVYIKKTKMTRWDPDTGALGGDEEWVLETDGTNLAAILGDRDVDHTRTCSNDIVEICDVMGIEGTRQALLQMLREVISFDGAYVNYRHLAVLCDTMCFRGSLMAISRHGINRGDSGPLLSASFEETVEILFKSAVYARSDDVDGVTPNIMLGQLAHVGSGVCDLLLDTPQLQHAVELEAPDAPAGAAADPATRGAFADAGGFGAPSPAHTPYAASPSGMYGASPARGGATPGWGDASFSPSIGGVQSVLSPVYGVSPVLSPAYAPTSPAYSPTSPAYSPTSPAYSPTSPAYSPTSPAYSPTSPAYSPTSPAYSPTSPAYSPTSPAYSPTSPAYSPTSPAYSPTSPAYSPTSPAYSPTSPAYSPTSPAYSPTSPAYSPTSPAYSPTSPAYSPTSPAYSPSSPAYSPSSPAYSPGSPAYSPTAYDGPNHGETSPSSYNPSSPSLAGTTPAGGGEYSPKASSEAGTAYSPSGQYSPDSGGGQYSPTAEAPPDDEEKKP</sequence>
<evidence type="ECO:0000256" key="5">
    <source>
        <dbReference type="ARBA" id="ARBA00022679"/>
    </source>
</evidence>
<evidence type="ECO:0000256" key="13">
    <source>
        <dbReference type="ARBA" id="ARBA00023242"/>
    </source>
</evidence>
<dbReference type="InterPro" id="IPR038593">
    <property type="entry name" value="RNA_pol_Rpb1_7_sf"/>
</dbReference>
<dbReference type="InterPro" id="IPR007080">
    <property type="entry name" value="RNA_pol_Rpb1_1"/>
</dbReference>
<evidence type="ECO:0000256" key="11">
    <source>
        <dbReference type="ARBA" id="ARBA00023125"/>
    </source>
</evidence>
<dbReference type="PANTHER" id="PTHR19376:SF37">
    <property type="entry name" value="DNA-DIRECTED RNA POLYMERASE II SUBUNIT RPB1"/>
    <property type="match status" value="1"/>
</dbReference>
<feature type="coiled-coil region" evidence="15">
    <location>
        <begin position="869"/>
        <end position="896"/>
    </location>
</feature>
<dbReference type="InterPro" id="IPR007073">
    <property type="entry name" value="RNA_pol_Rpb1_7"/>
</dbReference>
<dbReference type="InterPro" id="IPR007081">
    <property type="entry name" value="RNA_pol_Rpb1_5"/>
</dbReference>
<dbReference type="Gene3D" id="1.10.132.30">
    <property type="match status" value="1"/>
</dbReference>
<keyword evidence="15" id="KW-0175">Coiled coil</keyword>
<dbReference type="GO" id="GO:0006366">
    <property type="term" value="P:transcription by RNA polymerase II"/>
    <property type="evidence" value="ECO:0007669"/>
    <property type="project" value="InterPro"/>
</dbReference>
<dbReference type="Gene3D" id="1.10.150.390">
    <property type="match status" value="1"/>
</dbReference>
<evidence type="ECO:0000256" key="1">
    <source>
        <dbReference type="ARBA" id="ARBA00004123"/>
    </source>
</evidence>
<dbReference type="Pfam" id="PF04992">
    <property type="entry name" value="RNA_pol_Rpb1_6"/>
    <property type="match status" value="1"/>
</dbReference>
<dbReference type="Pfam" id="PF04983">
    <property type="entry name" value="RNA_pol_Rpb1_3"/>
    <property type="match status" value="1"/>
</dbReference>
<dbReference type="CDD" id="cd02733">
    <property type="entry name" value="RNAP_II_RPB1_N"/>
    <property type="match status" value="1"/>
</dbReference>
<comment type="subcellular location">
    <subcellularLocation>
        <location evidence="1">Nucleus</location>
    </subcellularLocation>
</comment>
<dbReference type="Gene3D" id="6.10.250.2940">
    <property type="match status" value="1"/>
</dbReference>
<comment type="catalytic activity">
    <reaction evidence="14">
        <text>RNA(n) + a ribonucleoside 5'-triphosphate = RNA(n+1) + diphosphate</text>
        <dbReference type="Rhea" id="RHEA:21248"/>
        <dbReference type="Rhea" id="RHEA-COMP:14527"/>
        <dbReference type="Rhea" id="RHEA-COMP:17342"/>
        <dbReference type="ChEBI" id="CHEBI:33019"/>
        <dbReference type="ChEBI" id="CHEBI:61557"/>
        <dbReference type="ChEBI" id="CHEBI:140395"/>
        <dbReference type="EC" id="2.7.7.6"/>
    </reaction>
</comment>
<dbReference type="InterPro" id="IPR007075">
    <property type="entry name" value="RNA_pol_Rpb1_6"/>
</dbReference>
<keyword evidence="13" id="KW-0539">Nucleus</keyword>
<dbReference type="EC" id="2.7.7.6" evidence="14"/>
<dbReference type="GO" id="GO:0046872">
    <property type="term" value="F:metal ion binding"/>
    <property type="evidence" value="ECO:0007669"/>
    <property type="project" value="UniProtKB-KW"/>
</dbReference>
<keyword evidence="12 14" id="KW-0804">Transcription</keyword>
<dbReference type="GO" id="GO:0005665">
    <property type="term" value="C:RNA polymerase II, core complex"/>
    <property type="evidence" value="ECO:0007669"/>
    <property type="project" value="TreeGrafter"/>
</dbReference>
<evidence type="ECO:0000256" key="3">
    <source>
        <dbReference type="ARBA" id="ARBA00022478"/>
    </source>
</evidence>
<dbReference type="OrthoDB" id="270392at2759"/>
<keyword evidence="5 14" id="KW-0808">Transferase</keyword>
<feature type="region of interest" description="Disordered" evidence="16">
    <location>
        <begin position="1512"/>
        <end position="1738"/>
    </location>
</feature>
<evidence type="ECO:0000256" key="14">
    <source>
        <dbReference type="RuleBase" id="RU004279"/>
    </source>
</evidence>
<evidence type="ECO:0000256" key="7">
    <source>
        <dbReference type="ARBA" id="ARBA00022723"/>
    </source>
</evidence>
<evidence type="ECO:0000256" key="12">
    <source>
        <dbReference type="ARBA" id="ARBA00023163"/>
    </source>
</evidence>
<dbReference type="Pfam" id="PF05000">
    <property type="entry name" value="RNA_pol_Rpb1_4"/>
    <property type="match status" value="1"/>
</dbReference>
<evidence type="ECO:0000256" key="10">
    <source>
        <dbReference type="ARBA" id="ARBA00022842"/>
    </source>
</evidence>
<dbReference type="GO" id="GO:0003899">
    <property type="term" value="F:DNA-directed RNA polymerase activity"/>
    <property type="evidence" value="ECO:0007669"/>
    <property type="project" value="UniProtKB-EC"/>
</dbReference>
<evidence type="ECO:0000256" key="15">
    <source>
        <dbReference type="SAM" id="Coils"/>
    </source>
</evidence>
<keyword evidence="7" id="KW-0479">Metal-binding</keyword>
<dbReference type="GeneID" id="20221746"/>
<evidence type="ECO:0000313" key="18">
    <source>
        <dbReference type="EMBL" id="EGB10103.1"/>
    </source>
</evidence>
<keyword evidence="11" id="KW-0238">DNA-binding</keyword>
<dbReference type="InterPro" id="IPR038120">
    <property type="entry name" value="Rpb1_funnel_sf"/>
</dbReference>
<dbReference type="Gene3D" id="4.10.860.120">
    <property type="entry name" value="RNA polymerase II, clamp domain"/>
    <property type="match status" value="1"/>
</dbReference>
<reference evidence="18 19" key="1">
    <citation type="journal article" date="2011" name="Proc. Natl. Acad. Sci. U.S.A.">
        <title>Niche of harmful alga Aureococcus anophagefferens revealed through ecogenomics.</title>
        <authorList>
            <person name="Gobler C.J."/>
            <person name="Berry D.L."/>
            <person name="Dyhrman S.T."/>
            <person name="Wilhelm S.W."/>
            <person name="Salamov A."/>
            <person name="Lobanov A.V."/>
            <person name="Zhang Y."/>
            <person name="Collier J.L."/>
            <person name="Wurch L.L."/>
            <person name="Kustka A.B."/>
            <person name="Dill B.D."/>
            <person name="Shah M."/>
            <person name="VerBerkmoes N.C."/>
            <person name="Kuo A."/>
            <person name="Terry A."/>
            <person name="Pangilinan J."/>
            <person name="Lindquist E.A."/>
            <person name="Lucas S."/>
            <person name="Paulsen I.T."/>
            <person name="Hattenrath-Lehmann T.K."/>
            <person name="Talmage S.C."/>
            <person name="Walker E.A."/>
            <person name="Koch F."/>
            <person name="Burson A.M."/>
            <person name="Marcoval M.A."/>
            <person name="Tang Y.Z."/>
            <person name="Lecleir G.R."/>
            <person name="Coyne K.J."/>
            <person name="Berg G.M."/>
            <person name="Bertrand E.M."/>
            <person name="Saito M.A."/>
            <person name="Gladyshev V.N."/>
            <person name="Grigoriev I.V."/>
        </authorList>
    </citation>
    <scope>NUCLEOTIDE SEQUENCE [LARGE SCALE GENOMIC DNA]</scope>
    <source>
        <strain evidence="19">CCMP 1984</strain>
    </source>
</reference>
<dbReference type="FunFam" id="1.10.132.30:FF:000001">
    <property type="entry name" value="DNA-directed RNA polymerase subunit"/>
    <property type="match status" value="1"/>
</dbReference>
<dbReference type="FunFam" id="1.10.274.100:FF:000001">
    <property type="entry name" value="DNA-directed RNA polymerase subunit"/>
    <property type="match status" value="1"/>
</dbReference>
<dbReference type="OMA" id="KPCMGIV"/>
<gene>
    <name evidence="18" type="ORF">AURANDRAFT_36761</name>
</gene>
<dbReference type="InterPro" id="IPR007083">
    <property type="entry name" value="RNA_pol_Rpb1_4"/>
</dbReference>
<evidence type="ECO:0000256" key="4">
    <source>
        <dbReference type="ARBA" id="ARBA00022553"/>
    </source>
</evidence>
<evidence type="ECO:0000256" key="2">
    <source>
        <dbReference type="ARBA" id="ARBA00006460"/>
    </source>
</evidence>
<name>F0Y4D3_AURAN</name>
<dbReference type="InterPro" id="IPR045867">
    <property type="entry name" value="DNA-dir_RpoC_beta_prime"/>
</dbReference>
<dbReference type="PRINTS" id="PR01217">
    <property type="entry name" value="PRICHEXTENSN"/>
</dbReference>
<evidence type="ECO:0000256" key="16">
    <source>
        <dbReference type="SAM" id="MobiDB-lite"/>
    </source>
</evidence>
<dbReference type="RefSeq" id="XP_009034936.1">
    <property type="nucleotide sequence ID" value="XM_009036688.1"/>
</dbReference>
<dbReference type="Gene3D" id="2.40.40.20">
    <property type="match status" value="1"/>
</dbReference>
<proteinExistence type="inferred from homology"/>
<dbReference type="PROSITE" id="PS00115">
    <property type="entry name" value="RNA_POL_II_REPEAT"/>
    <property type="match status" value="13"/>
</dbReference>
<dbReference type="Gene3D" id="1.10.274.100">
    <property type="entry name" value="RNA polymerase Rpb1, domain 3"/>
    <property type="match status" value="1"/>
</dbReference>
<evidence type="ECO:0000313" key="19">
    <source>
        <dbReference type="Proteomes" id="UP000002729"/>
    </source>
</evidence>
<dbReference type="Gene3D" id="3.30.1360.140">
    <property type="match status" value="1"/>
</dbReference>
<evidence type="ECO:0000259" key="17">
    <source>
        <dbReference type="SMART" id="SM00663"/>
    </source>
</evidence>
<feature type="domain" description="RNA polymerase N-terminal" evidence="17">
    <location>
        <begin position="169"/>
        <end position="475"/>
    </location>
</feature>
<dbReference type="KEGG" id="aaf:AURANDRAFT_36761"/>
<keyword evidence="10" id="KW-0460">Magnesium</keyword>
<dbReference type="InterPro" id="IPR042102">
    <property type="entry name" value="RNA_pol_Rpb1_3_sf"/>
</dbReference>
<dbReference type="eggNOG" id="KOG0260">
    <property type="taxonomic scope" value="Eukaryota"/>
</dbReference>
<feature type="compositionally biased region" description="Low complexity" evidence="16">
    <location>
        <begin position="1512"/>
        <end position="1665"/>
    </location>
</feature>
<dbReference type="InterPro" id="IPR007066">
    <property type="entry name" value="RNA_pol_Rpb1_3"/>
</dbReference>
<evidence type="ECO:0000256" key="9">
    <source>
        <dbReference type="ARBA" id="ARBA00022833"/>
    </source>
</evidence>
<dbReference type="InterPro" id="IPR044893">
    <property type="entry name" value="RNA_pol_Rpb1_clamp_domain"/>
</dbReference>
<accession>F0Y4D3</accession>